<evidence type="ECO:0000313" key="11">
    <source>
        <dbReference type="Proteomes" id="UP000004088"/>
    </source>
</evidence>
<dbReference type="InterPro" id="IPR004797">
    <property type="entry name" value="Competence_ComEC/Rec2"/>
</dbReference>
<evidence type="ECO:0000256" key="6">
    <source>
        <dbReference type="SAM" id="Phobius"/>
    </source>
</evidence>
<dbReference type="NCBIfam" id="TIGR00360">
    <property type="entry name" value="ComEC_N-term"/>
    <property type="match status" value="1"/>
</dbReference>
<dbReference type="AlphaFoldDB" id="F0EWB1"/>
<feature type="transmembrane region" description="Helical" evidence="6">
    <location>
        <begin position="409"/>
        <end position="428"/>
    </location>
</feature>
<organism evidence="10 11">
    <name type="scientific">Kingella denitrificans ATCC 33394</name>
    <dbReference type="NCBI Taxonomy" id="888741"/>
    <lineage>
        <taxon>Bacteria</taxon>
        <taxon>Pseudomonadati</taxon>
        <taxon>Pseudomonadota</taxon>
        <taxon>Betaproteobacteria</taxon>
        <taxon>Neisseriales</taxon>
        <taxon>Neisseriaceae</taxon>
        <taxon>Kingella</taxon>
    </lineage>
</organism>
<reference evidence="10 11" key="1">
    <citation type="submission" date="2011-01" db="EMBL/GenBank/DDBJ databases">
        <authorList>
            <person name="Muzny D."/>
            <person name="Qin X."/>
            <person name="Deng J."/>
            <person name="Jiang H."/>
            <person name="Liu Y."/>
            <person name="Qu J."/>
            <person name="Song X.-Z."/>
            <person name="Zhang L."/>
            <person name="Thornton R."/>
            <person name="Coyle M."/>
            <person name="Francisco L."/>
            <person name="Jackson L."/>
            <person name="Javaid M."/>
            <person name="Korchina V."/>
            <person name="Kovar C."/>
            <person name="Mata R."/>
            <person name="Mathew T."/>
            <person name="Ngo R."/>
            <person name="Nguyen L."/>
            <person name="Nguyen N."/>
            <person name="Okwuonu G."/>
            <person name="Ongeri F."/>
            <person name="Pham C."/>
            <person name="Simmons D."/>
            <person name="Wilczek-Boney K."/>
            <person name="Hale W."/>
            <person name="Jakkamsetti A."/>
            <person name="Pham P."/>
            <person name="Ruth R."/>
            <person name="San Lucas F."/>
            <person name="Warren J."/>
            <person name="Zhang J."/>
            <person name="Zhao Z."/>
            <person name="Zhou C."/>
            <person name="Zhu D."/>
            <person name="Lee S."/>
            <person name="Bess C."/>
            <person name="Blankenburg K."/>
            <person name="Forbes L."/>
            <person name="Fu Q."/>
            <person name="Gubbala S."/>
            <person name="Hirani K."/>
            <person name="Jayaseelan J.C."/>
            <person name="Lara F."/>
            <person name="Munidasa M."/>
            <person name="Palculict T."/>
            <person name="Patil S."/>
            <person name="Pu L.-L."/>
            <person name="Saada N."/>
            <person name="Tang L."/>
            <person name="Weissenberger G."/>
            <person name="Zhu Y."/>
            <person name="Hemphill L."/>
            <person name="Shang Y."/>
            <person name="Youmans B."/>
            <person name="Ayvaz T."/>
            <person name="Ross M."/>
            <person name="Santibanez J."/>
            <person name="Aqrawi P."/>
            <person name="Gross S."/>
            <person name="Joshi V."/>
            <person name="Fowler G."/>
            <person name="Nazareth L."/>
            <person name="Reid J."/>
            <person name="Worley K."/>
            <person name="Petrosino J."/>
            <person name="Highlander S."/>
            <person name="Gibbs R."/>
        </authorList>
    </citation>
    <scope>NUCLEOTIDE SEQUENCE [LARGE SCALE GENOMIC DNA]</scope>
    <source>
        <strain evidence="10 11">ATCC 33394</strain>
    </source>
</reference>
<dbReference type="GO" id="GO:0030420">
    <property type="term" value="P:establishment of competence for transformation"/>
    <property type="evidence" value="ECO:0007669"/>
    <property type="project" value="InterPro"/>
</dbReference>
<evidence type="ECO:0000259" key="9">
    <source>
        <dbReference type="Pfam" id="PF13567"/>
    </source>
</evidence>
<protein>
    <submittedName>
        <fullName evidence="10">DNA internalization competence protein ComEC/Rec2-like protein</fullName>
    </submittedName>
</protein>
<feature type="transmembrane region" description="Helical" evidence="6">
    <location>
        <begin position="276"/>
        <end position="295"/>
    </location>
</feature>
<feature type="transmembrane region" description="Helical" evidence="6">
    <location>
        <begin position="339"/>
        <end position="360"/>
    </location>
</feature>
<sequence>MLPRTVYLAAFCIGATGSFFLPERGSWWLWGVLLTCSMSAGCFLPFPRYRKAACTFAFLLSGVLYALCRTEAALARQVPVSAERPVSETVQLHITGLPEPDAQGRARFIAEAVRDNGQTFRLLVQDYQTREWHVGERWQVSARLRAAVGTRNPVGFDREAWALANQIDGMATLGKERTPVSQTPPPFNINRLREHIIRTWQTNAAQYPQGTGLMTALAVGNRSGLSPEMWAALRPLGLNHLISISGLHIGMVAVLVGWLCRFLLRFSPVMPARPRVWIWLVSWLAACVYTGLAGWEIPALRSLMMLTVLGAAWMVRGYVGSWQMWWAACTAVLLYQPASVLAAGFWLSFGLVGVLLWALACRLPAQTVTRRQYYVHGLKQAVRGQWAATLVGSLATLHLFGAMPPFSPLVNAVAIPLFSWLLVPLALAASVLHLPALQQAAAYIGEHIAQILLTLGAQLPEYHLAHAPAPLFALALVAALILLLPRGTRLKPLACCIIAAWAAYTPAPNAPLRVHVWDVGQGLSVLLQTRTQNILFDTGNQAAQTVLPNLHALGIRQIDTLILSHHDNDHDGGYPELARQLPVRTLLAGQPQYYPNARHCSGGTHWQADGVWFEFLTPPKQPAQSDNQQSCILRVIAGEHALLIMGDSGNPEEMQLIERYGDKLHSQILVLGHHGSKSASSSLFLQYVAPHTAIASSGLGNRFRHPHPDTQQRLQRQNIRLLRTNTQGSLHLFLGNEALQIHLIERTAWWQRKPILPEDE</sequence>
<keyword evidence="3 6" id="KW-0812">Transmembrane</keyword>
<evidence type="ECO:0000256" key="3">
    <source>
        <dbReference type="ARBA" id="ARBA00022692"/>
    </source>
</evidence>
<evidence type="ECO:0000256" key="1">
    <source>
        <dbReference type="ARBA" id="ARBA00004651"/>
    </source>
</evidence>
<feature type="transmembrane region" description="Helical" evidence="6">
    <location>
        <begin position="27"/>
        <end position="46"/>
    </location>
</feature>
<dbReference type="RefSeq" id="WP_003780983.1">
    <property type="nucleotide sequence ID" value="NZ_GL870929.1"/>
</dbReference>
<feature type="domain" description="ComEC/Rec2-related protein" evidence="8">
    <location>
        <begin position="217"/>
        <end position="484"/>
    </location>
</feature>
<dbReference type="CDD" id="cd07731">
    <property type="entry name" value="ComA-like_MBL-fold"/>
    <property type="match status" value="1"/>
</dbReference>
<dbReference type="Pfam" id="PF00753">
    <property type="entry name" value="Lactamase_B"/>
    <property type="match status" value="1"/>
</dbReference>
<dbReference type="Pfam" id="PF13567">
    <property type="entry name" value="DUF4131"/>
    <property type="match status" value="1"/>
</dbReference>
<comment type="subcellular location">
    <subcellularLocation>
        <location evidence="1">Cell membrane</location>
        <topology evidence="1">Multi-pass membrane protein</topology>
    </subcellularLocation>
</comment>
<proteinExistence type="predicted"/>
<evidence type="ECO:0000259" key="8">
    <source>
        <dbReference type="Pfam" id="PF03772"/>
    </source>
</evidence>
<feature type="transmembrane region" description="Helical" evidence="6">
    <location>
        <begin position="241"/>
        <end position="264"/>
    </location>
</feature>
<dbReference type="InterPro" id="IPR004477">
    <property type="entry name" value="ComEC_N"/>
</dbReference>
<keyword evidence="4 6" id="KW-1133">Transmembrane helix</keyword>
<dbReference type="InterPro" id="IPR025405">
    <property type="entry name" value="DUF4131"/>
</dbReference>
<gene>
    <name evidence="10" type="primary">comA</name>
    <name evidence="10" type="ORF">HMPREF9098_0145</name>
</gene>
<dbReference type="InterPro" id="IPR052159">
    <property type="entry name" value="Competence_DNA_uptake"/>
</dbReference>
<dbReference type="NCBIfam" id="TIGR00361">
    <property type="entry name" value="ComEC_Rec2"/>
    <property type="match status" value="1"/>
</dbReference>
<dbReference type="Pfam" id="PF03772">
    <property type="entry name" value="Competence"/>
    <property type="match status" value="1"/>
</dbReference>
<evidence type="ECO:0000256" key="5">
    <source>
        <dbReference type="ARBA" id="ARBA00023136"/>
    </source>
</evidence>
<dbReference type="SUPFAM" id="SSF56281">
    <property type="entry name" value="Metallo-hydrolase/oxidoreductase"/>
    <property type="match status" value="1"/>
</dbReference>
<dbReference type="InterPro" id="IPR036866">
    <property type="entry name" value="RibonucZ/Hydroxyglut_hydro"/>
</dbReference>
<dbReference type="HOGENOM" id="CLU_010363_3_0_4"/>
<dbReference type="Proteomes" id="UP000004088">
    <property type="component" value="Unassembled WGS sequence"/>
</dbReference>
<dbReference type="InterPro" id="IPR035681">
    <property type="entry name" value="ComA-like_MBL"/>
</dbReference>
<feature type="domain" description="DUF4131" evidence="9">
    <location>
        <begin position="26"/>
        <end position="171"/>
    </location>
</feature>
<evidence type="ECO:0000259" key="7">
    <source>
        <dbReference type="Pfam" id="PF00753"/>
    </source>
</evidence>
<feature type="transmembrane region" description="Helical" evidence="6">
    <location>
        <begin position="381"/>
        <end position="403"/>
    </location>
</feature>
<evidence type="ECO:0000256" key="4">
    <source>
        <dbReference type="ARBA" id="ARBA00022989"/>
    </source>
</evidence>
<feature type="domain" description="Metallo-beta-lactamase" evidence="7">
    <location>
        <begin position="518"/>
        <end position="587"/>
    </location>
</feature>
<feature type="transmembrane region" description="Helical" evidence="6">
    <location>
        <begin position="5"/>
        <end position="21"/>
    </location>
</feature>
<feature type="transmembrane region" description="Helical" evidence="6">
    <location>
        <begin position="465"/>
        <end position="484"/>
    </location>
</feature>
<dbReference type="STRING" id="888741.HMPREF9098_0145"/>
<evidence type="ECO:0000313" key="10">
    <source>
        <dbReference type="EMBL" id="EGC18483.1"/>
    </source>
</evidence>
<comment type="caution">
    <text evidence="10">The sequence shown here is derived from an EMBL/GenBank/DDBJ whole genome shotgun (WGS) entry which is preliminary data.</text>
</comment>
<dbReference type="Gene3D" id="3.60.15.10">
    <property type="entry name" value="Ribonuclease Z/Hydroxyacylglutathione hydrolase-like"/>
    <property type="match status" value="1"/>
</dbReference>
<dbReference type="GO" id="GO:0005886">
    <property type="term" value="C:plasma membrane"/>
    <property type="evidence" value="ECO:0007669"/>
    <property type="project" value="UniProtKB-SubCell"/>
</dbReference>
<dbReference type="EMBL" id="AEWV01000003">
    <property type="protein sequence ID" value="EGC18483.1"/>
    <property type="molecule type" value="Genomic_DNA"/>
</dbReference>
<keyword evidence="2" id="KW-1003">Cell membrane</keyword>
<dbReference type="PANTHER" id="PTHR30619">
    <property type="entry name" value="DNA INTERNALIZATION/COMPETENCE PROTEIN COMEC/REC2"/>
    <property type="match status" value="1"/>
</dbReference>
<feature type="transmembrane region" description="Helical" evidence="6">
    <location>
        <begin position="302"/>
        <end position="319"/>
    </location>
</feature>
<dbReference type="PANTHER" id="PTHR30619:SF1">
    <property type="entry name" value="RECOMBINATION PROTEIN 2"/>
    <property type="match status" value="1"/>
</dbReference>
<dbReference type="InterPro" id="IPR001279">
    <property type="entry name" value="Metallo-B-lactamas"/>
</dbReference>
<accession>F0EWB1</accession>
<keyword evidence="11" id="KW-1185">Reference proteome</keyword>
<name>F0EWB1_9NEIS</name>
<evidence type="ECO:0000256" key="2">
    <source>
        <dbReference type="ARBA" id="ARBA00022475"/>
    </source>
</evidence>
<keyword evidence="5 6" id="KW-0472">Membrane</keyword>